<keyword evidence="4" id="KW-1185">Reference proteome</keyword>
<dbReference type="InterPro" id="IPR031981">
    <property type="entry name" value="MIEAP_C"/>
</dbReference>
<evidence type="ECO:0000313" key="3">
    <source>
        <dbReference type="EMBL" id="VDI28449.1"/>
    </source>
</evidence>
<dbReference type="Pfam" id="PF16026">
    <property type="entry name" value="MIEAP"/>
    <property type="match status" value="1"/>
</dbReference>
<dbReference type="PANTHER" id="PTHR25462">
    <property type="entry name" value="BONUS, ISOFORM C-RELATED"/>
    <property type="match status" value="1"/>
</dbReference>
<keyword evidence="1" id="KW-0862">Zinc</keyword>
<comment type="caution">
    <text evidence="3">The sequence shown here is derived from an EMBL/GenBank/DDBJ whole genome shotgun (WGS) entry which is preliminary data.</text>
</comment>
<dbReference type="PROSITE" id="PS50119">
    <property type="entry name" value="ZF_BBOX"/>
    <property type="match status" value="2"/>
</dbReference>
<dbReference type="Pfam" id="PF00643">
    <property type="entry name" value="zf-B_box"/>
    <property type="match status" value="1"/>
</dbReference>
<feature type="domain" description="B box-type" evidence="2">
    <location>
        <begin position="56"/>
        <end position="96"/>
    </location>
</feature>
<evidence type="ECO:0000256" key="1">
    <source>
        <dbReference type="PROSITE-ProRule" id="PRU00024"/>
    </source>
</evidence>
<gene>
    <name evidence="3" type="ORF">MGAL_10B014503</name>
</gene>
<dbReference type="EMBL" id="UYJE01004492">
    <property type="protein sequence ID" value="VDI28449.1"/>
    <property type="molecule type" value="Genomic_DNA"/>
</dbReference>
<dbReference type="AlphaFoldDB" id="A0A8B6E4G5"/>
<dbReference type="SUPFAM" id="SSF57845">
    <property type="entry name" value="B-box zinc-binding domain"/>
    <property type="match status" value="1"/>
</dbReference>
<evidence type="ECO:0000313" key="4">
    <source>
        <dbReference type="Proteomes" id="UP000596742"/>
    </source>
</evidence>
<dbReference type="OrthoDB" id="6096353at2759"/>
<organism evidence="3 4">
    <name type="scientific">Mytilus galloprovincialis</name>
    <name type="common">Mediterranean mussel</name>
    <dbReference type="NCBI Taxonomy" id="29158"/>
    <lineage>
        <taxon>Eukaryota</taxon>
        <taxon>Metazoa</taxon>
        <taxon>Spiralia</taxon>
        <taxon>Lophotrochozoa</taxon>
        <taxon>Mollusca</taxon>
        <taxon>Bivalvia</taxon>
        <taxon>Autobranchia</taxon>
        <taxon>Pteriomorphia</taxon>
        <taxon>Mytilida</taxon>
        <taxon>Mytiloidea</taxon>
        <taxon>Mytilidae</taxon>
        <taxon>Mytilinae</taxon>
        <taxon>Mytilus</taxon>
    </lineage>
</organism>
<dbReference type="InterPro" id="IPR047153">
    <property type="entry name" value="TRIM45/56/19-like"/>
</dbReference>
<accession>A0A8B6E4G5</accession>
<dbReference type="CDD" id="cd19756">
    <property type="entry name" value="Bbox2"/>
    <property type="match status" value="1"/>
</dbReference>
<dbReference type="Gene3D" id="3.30.160.60">
    <property type="entry name" value="Classic Zinc Finger"/>
    <property type="match status" value="1"/>
</dbReference>
<sequence length="507" mass="58338">MAQSFVKCEICDKRECALICLDCDQYFCQECKEGHLKTKTTKDHTFFDSGTFQPQYKKLRCTQHEQHFIFFCERCQTLVCSICLPENHQEHRMLKIDEVASSKKKVLNETIKTFVTKLNEFEAEVNSVQNSIEKGKEVNEDVIQHVNKQSQDISKVLENQKRIIIDSLKQKAKQETEITTLILTDLQHCLKEAKEVEGKVKSHLTGSDTSLLSHFQLLSSYIDKFKFKSTSISICPVQLTECSVQTDGLSTLESIIRENLCVSSEHKERLISAAGEKLTKGHPSITDLGDPNRPMKISEKYGELYDNEWTDALDNNEAVKKYYHGLNGSEIEEVIICHLHKLLTCCYKDCLAKADEQINIIGKTFAETMCITFNSVEEVLNLPVCKEASVFRKAKSVEFAKFLFENQNLCRNVMNDWNYNYKNEKVMQLLMTSPFFEKCVNICWSMAIQDPVMYLDEDVPVDTQIDKNTYKEFVKNGNTVAFVVWPALFLHKDGPLLYKGVVQAYWK</sequence>
<dbReference type="GO" id="GO:0061630">
    <property type="term" value="F:ubiquitin protein ligase activity"/>
    <property type="evidence" value="ECO:0007669"/>
    <property type="project" value="TreeGrafter"/>
</dbReference>
<keyword evidence="1" id="KW-0863">Zinc-finger</keyword>
<evidence type="ECO:0000259" key="2">
    <source>
        <dbReference type="PROSITE" id="PS50119"/>
    </source>
</evidence>
<keyword evidence="1" id="KW-0479">Metal-binding</keyword>
<dbReference type="InterPro" id="IPR000315">
    <property type="entry name" value="Znf_B-box"/>
</dbReference>
<dbReference type="GO" id="GO:0006513">
    <property type="term" value="P:protein monoubiquitination"/>
    <property type="evidence" value="ECO:0007669"/>
    <property type="project" value="TreeGrafter"/>
</dbReference>
<dbReference type="PANTHER" id="PTHR25462:SF229">
    <property type="entry name" value="TRANSCRIPTION INTERMEDIARY FACTOR 1-BETA"/>
    <property type="match status" value="1"/>
</dbReference>
<protein>
    <submittedName>
        <fullName evidence="3">Tripartite motif-containing protein 66</fullName>
    </submittedName>
</protein>
<reference evidence="3" key="1">
    <citation type="submission" date="2018-11" db="EMBL/GenBank/DDBJ databases">
        <authorList>
            <person name="Alioto T."/>
            <person name="Alioto T."/>
        </authorList>
    </citation>
    <scope>NUCLEOTIDE SEQUENCE</scope>
</reference>
<dbReference type="GO" id="GO:0008270">
    <property type="term" value="F:zinc ion binding"/>
    <property type="evidence" value="ECO:0007669"/>
    <property type="project" value="UniProtKB-KW"/>
</dbReference>
<feature type="domain" description="B box-type" evidence="2">
    <location>
        <begin position="3"/>
        <end position="49"/>
    </location>
</feature>
<name>A0A8B6E4G5_MYTGA</name>
<dbReference type="SMART" id="SM00336">
    <property type="entry name" value="BBOX"/>
    <property type="match status" value="2"/>
</dbReference>
<dbReference type="Proteomes" id="UP000596742">
    <property type="component" value="Unassembled WGS sequence"/>
</dbReference>
<dbReference type="CDD" id="cd19757">
    <property type="entry name" value="Bbox1"/>
    <property type="match status" value="1"/>
</dbReference>
<proteinExistence type="predicted"/>